<keyword evidence="3" id="KW-1185">Reference proteome</keyword>
<dbReference type="Proteomes" id="UP001628179">
    <property type="component" value="Unassembled WGS sequence"/>
</dbReference>
<feature type="compositionally biased region" description="Basic and acidic residues" evidence="1">
    <location>
        <begin position="504"/>
        <end position="524"/>
    </location>
</feature>
<feature type="region of interest" description="Disordered" evidence="1">
    <location>
        <begin position="504"/>
        <end position="566"/>
    </location>
</feature>
<evidence type="ECO:0000313" key="2">
    <source>
        <dbReference type="EMBL" id="GAB1313354.1"/>
    </source>
</evidence>
<feature type="region of interest" description="Disordered" evidence="1">
    <location>
        <begin position="284"/>
        <end position="331"/>
    </location>
</feature>
<comment type="caution">
    <text evidence="2">The sequence shown here is derived from an EMBL/GenBank/DDBJ whole genome shotgun (WGS) entry which is preliminary data.</text>
</comment>
<name>A0ABQ0G6G2_9PEZI</name>
<gene>
    <name evidence="2" type="ORF">MFIFM68171_03564</name>
</gene>
<proteinExistence type="predicted"/>
<dbReference type="EMBL" id="BAAFSV010000002">
    <property type="protein sequence ID" value="GAB1313354.1"/>
    <property type="molecule type" value="Genomic_DNA"/>
</dbReference>
<evidence type="ECO:0000313" key="3">
    <source>
        <dbReference type="Proteomes" id="UP001628179"/>
    </source>
</evidence>
<dbReference type="RefSeq" id="XP_070915086.1">
    <property type="nucleotide sequence ID" value="XM_071058985.1"/>
</dbReference>
<feature type="compositionally biased region" description="Polar residues" evidence="1">
    <location>
        <begin position="308"/>
        <end position="320"/>
    </location>
</feature>
<protein>
    <submittedName>
        <fullName evidence="2">Uncharacterized protein</fullName>
    </submittedName>
</protein>
<feature type="region of interest" description="Disordered" evidence="1">
    <location>
        <begin position="1"/>
        <end position="36"/>
    </location>
</feature>
<evidence type="ECO:0000256" key="1">
    <source>
        <dbReference type="SAM" id="MobiDB-lite"/>
    </source>
</evidence>
<organism evidence="2 3">
    <name type="scientific">Madurella fahalii</name>
    <dbReference type="NCBI Taxonomy" id="1157608"/>
    <lineage>
        <taxon>Eukaryota</taxon>
        <taxon>Fungi</taxon>
        <taxon>Dikarya</taxon>
        <taxon>Ascomycota</taxon>
        <taxon>Pezizomycotina</taxon>
        <taxon>Sordariomycetes</taxon>
        <taxon>Sordariomycetidae</taxon>
        <taxon>Sordariales</taxon>
        <taxon>Sordariales incertae sedis</taxon>
        <taxon>Madurella</taxon>
    </lineage>
</organism>
<dbReference type="GeneID" id="98174308"/>
<reference evidence="2 3" key="1">
    <citation type="submission" date="2024-09" db="EMBL/GenBank/DDBJ databases">
        <title>Itraconazole resistance in Madurella fahalii resulting from another homologue of gene encoding cytochrome P450 14-alpha sterol demethylase (CYP51).</title>
        <authorList>
            <person name="Yoshioka I."/>
            <person name="Fahal A.H."/>
            <person name="Kaneko S."/>
            <person name="Yaguchi T."/>
        </authorList>
    </citation>
    <scope>NUCLEOTIDE SEQUENCE [LARGE SCALE GENOMIC DNA]</scope>
    <source>
        <strain evidence="2 3">IFM 68171</strain>
    </source>
</reference>
<accession>A0ABQ0G6G2</accession>
<sequence length="566" mass="61564">MSSIASPDAGGDSPIKQSGTAPAVNEPATYPTPASFLDSPIAQLVAGGDEHNENYSDVDSLFGDGDLEAVFDGVFTDAPRDNISAQEDLVSCSIPRVSSNINNTSTLKSSIAHGNNEQLGSGRRAEKVKAADLAFPTVSPNHDGDNAAARVNGTAIGPVALNQTTTGIPTGPMDEQTVNPISAIEPTETIAKPGPSSYNVPQADAALLGSDQDSVIGALTNGSVPQSDFSGALLFGPDLQRALFTNGEALSDPQLPASGHPITQASFEDTIKPGEATISSASKEIIQSSNPRAPPGTPPRLLKLTLSRPPSSSNDAACSGTNPNPLPPAPVTPLADHLRADFWEWYDKERNFLRTYRTSYKAWSSFTNNNDNKTKNDYHEVEENLRARVVNDQTIWAKYSNSFAEWKAKNPAVTKIIINIHQEMDAVKAAEKLKADRVELSDQLQHKPDDVRRSELARYDGFVVLMKQSRDREMWRRRIEVQKDVEAVLQSEFEAFIDKVNESNRAEEEREKVEAEATDEERPAAEISGTSNVLQEAERDRQTTSQDPNSWFEGFDLDDPGQYFLP</sequence>